<dbReference type="InterPro" id="IPR052377">
    <property type="entry name" value="Mitochondrial_ECH-domain"/>
</dbReference>
<protein>
    <recommendedName>
        <fullName evidence="7">Enoyl-CoA hydratase domain-containing protein 3, mitochondrial</fullName>
    </recommendedName>
</protein>
<keyword evidence="2" id="KW-0276">Fatty acid metabolism</keyword>
<keyword evidence="5" id="KW-0496">Mitochondrion</keyword>
<dbReference type="RefSeq" id="XP_007732514.1">
    <property type="nucleotide sequence ID" value="XM_007734324.1"/>
</dbReference>
<evidence type="ECO:0000313" key="9">
    <source>
        <dbReference type="Proteomes" id="UP000019478"/>
    </source>
</evidence>
<dbReference type="InterPro" id="IPR014748">
    <property type="entry name" value="Enoyl-CoA_hydra_C"/>
</dbReference>
<sequence length="313" mass="33539">MTWPSLPARAGYLALKNSSRRNALSLAVLKDLRDQLHAHNRSPVDGRLRFLPSFKPQVLAQLETAADDVTSDAGKEYGWLLHSSEWSKHRRGLPNVIVLRSEGPVFSSGHDLGKLRTMGHDEVKQTFALCAEVMSLIRRSPAPVIGVIQGLATAAGAQLAFTTDLPVACASTQFRLPGASIGLPCTSPSTAVSRKLGNAFTYKMLALAEPVRADQLPGGAVEVVADEAALERRVVDMVSKLSEKTAGQPQALGKWGYWTQLSLNGGEAGGAGGDGYEDAVAWAGRLMALHARSDDAREGIGAFFEKRAPEWKT</sequence>
<proteinExistence type="predicted"/>
<dbReference type="GO" id="GO:0016836">
    <property type="term" value="F:hydro-lyase activity"/>
    <property type="evidence" value="ECO:0007669"/>
    <property type="project" value="TreeGrafter"/>
</dbReference>
<evidence type="ECO:0000256" key="5">
    <source>
        <dbReference type="ARBA" id="ARBA00023128"/>
    </source>
</evidence>
<dbReference type="GO" id="GO:0006631">
    <property type="term" value="P:fatty acid metabolic process"/>
    <property type="evidence" value="ECO:0007669"/>
    <property type="project" value="UniProtKB-KW"/>
</dbReference>
<comment type="function">
    <text evidence="6">May play a role in fatty acid biosynthesis and insulin sensitivity.</text>
</comment>
<name>W9YC33_9EURO</name>
<dbReference type="Gene3D" id="3.90.226.10">
    <property type="entry name" value="2-enoyl-CoA Hydratase, Chain A, domain 1"/>
    <property type="match status" value="1"/>
</dbReference>
<keyword evidence="3" id="KW-0809">Transit peptide</keyword>
<dbReference type="HOGENOM" id="CLU_009834_1_0_1"/>
<dbReference type="OrthoDB" id="2139957at2759"/>
<dbReference type="PANTHER" id="PTHR43602:SF1">
    <property type="entry name" value="ENOYL-COA HYDRATASE DOMAIN-CONTAINING PROTEIN 3, MITOCHONDRIAL"/>
    <property type="match status" value="1"/>
</dbReference>
<keyword evidence="4" id="KW-0443">Lipid metabolism</keyword>
<dbReference type="GeneID" id="19168314"/>
<dbReference type="InterPro" id="IPR001753">
    <property type="entry name" value="Enoyl-CoA_hydra/iso"/>
</dbReference>
<evidence type="ECO:0000256" key="2">
    <source>
        <dbReference type="ARBA" id="ARBA00022832"/>
    </source>
</evidence>
<dbReference type="GO" id="GO:0005739">
    <property type="term" value="C:mitochondrion"/>
    <property type="evidence" value="ECO:0007669"/>
    <property type="project" value="UniProtKB-SubCell"/>
</dbReference>
<gene>
    <name evidence="8" type="ORF">A1O3_04194</name>
</gene>
<dbReference type="AlphaFoldDB" id="W9YC33"/>
<evidence type="ECO:0000256" key="1">
    <source>
        <dbReference type="ARBA" id="ARBA00004173"/>
    </source>
</evidence>
<organism evidence="8 9">
    <name type="scientific">Capronia epimyces CBS 606.96</name>
    <dbReference type="NCBI Taxonomy" id="1182542"/>
    <lineage>
        <taxon>Eukaryota</taxon>
        <taxon>Fungi</taxon>
        <taxon>Dikarya</taxon>
        <taxon>Ascomycota</taxon>
        <taxon>Pezizomycotina</taxon>
        <taxon>Eurotiomycetes</taxon>
        <taxon>Chaetothyriomycetidae</taxon>
        <taxon>Chaetothyriales</taxon>
        <taxon>Herpotrichiellaceae</taxon>
        <taxon>Capronia</taxon>
    </lineage>
</organism>
<comment type="caution">
    <text evidence="8">The sequence shown here is derived from an EMBL/GenBank/DDBJ whole genome shotgun (WGS) entry which is preliminary data.</text>
</comment>
<accession>W9YC33</accession>
<keyword evidence="9" id="KW-1185">Reference proteome</keyword>
<comment type="subcellular location">
    <subcellularLocation>
        <location evidence="1">Mitochondrion</location>
    </subcellularLocation>
</comment>
<dbReference type="InterPro" id="IPR029045">
    <property type="entry name" value="ClpP/crotonase-like_dom_sf"/>
</dbReference>
<dbReference type="Gene3D" id="1.10.12.10">
    <property type="entry name" value="Lyase 2-enoyl-coa Hydratase, Chain A, domain 2"/>
    <property type="match status" value="1"/>
</dbReference>
<dbReference type="PANTHER" id="PTHR43602">
    <property type="match status" value="1"/>
</dbReference>
<reference evidence="8 9" key="1">
    <citation type="submission" date="2013-03" db="EMBL/GenBank/DDBJ databases">
        <title>The Genome Sequence of Capronia epimyces CBS 606.96.</title>
        <authorList>
            <consortium name="The Broad Institute Genomics Platform"/>
            <person name="Cuomo C."/>
            <person name="de Hoog S."/>
            <person name="Gorbushina A."/>
            <person name="Walker B."/>
            <person name="Young S.K."/>
            <person name="Zeng Q."/>
            <person name="Gargeya S."/>
            <person name="Fitzgerald M."/>
            <person name="Haas B."/>
            <person name="Abouelleil A."/>
            <person name="Allen A.W."/>
            <person name="Alvarado L."/>
            <person name="Arachchi H.M."/>
            <person name="Berlin A.M."/>
            <person name="Chapman S.B."/>
            <person name="Gainer-Dewar J."/>
            <person name="Goldberg J."/>
            <person name="Griggs A."/>
            <person name="Gujja S."/>
            <person name="Hansen M."/>
            <person name="Howarth C."/>
            <person name="Imamovic A."/>
            <person name="Ireland A."/>
            <person name="Larimer J."/>
            <person name="McCowan C."/>
            <person name="Murphy C."/>
            <person name="Pearson M."/>
            <person name="Poon T.W."/>
            <person name="Priest M."/>
            <person name="Roberts A."/>
            <person name="Saif S."/>
            <person name="Shea T."/>
            <person name="Sisk P."/>
            <person name="Sykes S."/>
            <person name="Wortman J."/>
            <person name="Nusbaum C."/>
            <person name="Birren B."/>
        </authorList>
    </citation>
    <scope>NUCLEOTIDE SEQUENCE [LARGE SCALE GENOMIC DNA]</scope>
    <source>
        <strain evidence="8 9">CBS 606.96</strain>
    </source>
</reference>
<dbReference type="eggNOG" id="KOG1682">
    <property type="taxonomic scope" value="Eukaryota"/>
</dbReference>
<dbReference type="Pfam" id="PF00378">
    <property type="entry name" value="ECH_1"/>
    <property type="match status" value="1"/>
</dbReference>
<evidence type="ECO:0000256" key="6">
    <source>
        <dbReference type="ARBA" id="ARBA00037410"/>
    </source>
</evidence>
<dbReference type="SUPFAM" id="SSF52096">
    <property type="entry name" value="ClpP/crotonase"/>
    <property type="match status" value="1"/>
</dbReference>
<evidence type="ECO:0000256" key="3">
    <source>
        <dbReference type="ARBA" id="ARBA00022946"/>
    </source>
</evidence>
<evidence type="ECO:0000256" key="7">
    <source>
        <dbReference type="ARBA" id="ARBA00040545"/>
    </source>
</evidence>
<dbReference type="CDD" id="cd06558">
    <property type="entry name" value="crotonase-like"/>
    <property type="match status" value="1"/>
</dbReference>
<evidence type="ECO:0000313" key="8">
    <source>
        <dbReference type="EMBL" id="EXJ87235.1"/>
    </source>
</evidence>
<dbReference type="Proteomes" id="UP000019478">
    <property type="component" value="Unassembled WGS sequence"/>
</dbReference>
<evidence type="ECO:0000256" key="4">
    <source>
        <dbReference type="ARBA" id="ARBA00023098"/>
    </source>
</evidence>
<dbReference type="EMBL" id="AMGY01000003">
    <property type="protein sequence ID" value="EXJ87235.1"/>
    <property type="molecule type" value="Genomic_DNA"/>
</dbReference>